<evidence type="ECO:0000313" key="2">
    <source>
        <dbReference type="EMBL" id="MBA8811547.1"/>
    </source>
</evidence>
<feature type="domain" description="N-acetyltransferase" evidence="1">
    <location>
        <begin position="6"/>
        <end position="157"/>
    </location>
</feature>
<name>A0A7W3JEU3_9MICO</name>
<dbReference type="InterPro" id="IPR016181">
    <property type="entry name" value="Acyl_CoA_acyltransferase"/>
</dbReference>
<evidence type="ECO:0000313" key="3">
    <source>
        <dbReference type="Proteomes" id="UP000540568"/>
    </source>
</evidence>
<dbReference type="EMBL" id="JACGWV010000003">
    <property type="protein sequence ID" value="MBA8811547.1"/>
    <property type="molecule type" value="Genomic_DNA"/>
</dbReference>
<dbReference type="AlphaFoldDB" id="A0A7W3JEU3"/>
<sequence>MQIITAPLAQLDVVIAYGVWKLRQDVFVVEQDCPYHDLDGRDVEPGAVQVVLLAEAAPDSVSDGGTRVLGTARVLDDGDVWRIGRVALAKEARGKGLSDEVMRAALAYIADADDTRDIVLDAQSPLTGWYGKHGFVADGADFLDDGIPHTPMRRTVRATA</sequence>
<dbReference type="InterPro" id="IPR000182">
    <property type="entry name" value="GNAT_dom"/>
</dbReference>
<keyword evidence="3" id="KW-1185">Reference proteome</keyword>
<comment type="caution">
    <text evidence="2">The sequence shown here is derived from an EMBL/GenBank/DDBJ whole genome shotgun (WGS) entry which is preliminary data.</text>
</comment>
<dbReference type="Gene3D" id="3.40.630.30">
    <property type="match status" value="1"/>
</dbReference>
<dbReference type="CDD" id="cd04301">
    <property type="entry name" value="NAT_SF"/>
    <property type="match status" value="1"/>
</dbReference>
<gene>
    <name evidence="2" type="ORF">FHX71_005554</name>
</gene>
<dbReference type="PROSITE" id="PS51186">
    <property type="entry name" value="GNAT"/>
    <property type="match status" value="1"/>
</dbReference>
<dbReference type="Pfam" id="PF13673">
    <property type="entry name" value="Acetyltransf_10"/>
    <property type="match status" value="1"/>
</dbReference>
<dbReference type="SUPFAM" id="SSF55729">
    <property type="entry name" value="Acyl-CoA N-acyltransferases (Nat)"/>
    <property type="match status" value="1"/>
</dbReference>
<protein>
    <submittedName>
        <fullName evidence="2">ElaA protein</fullName>
    </submittedName>
</protein>
<proteinExistence type="predicted"/>
<evidence type="ECO:0000259" key="1">
    <source>
        <dbReference type="PROSITE" id="PS51186"/>
    </source>
</evidence>
<reference evidence="2 3" key="1">
    <citation type="submission" date="2020-07" db="EMBL/GenBank/DDBJ databases">
        <title>Sequencing the genomes of 1000 actinobacteria strains.</title>
        <authorList>
            <person name="Klenk H.-P."/>
        </authorList>
    </citation>
    <scope>NUCLEOTIDE SEQUENCE [LARGE SCALE GENOMIC DNA]</scope>
    <source>
        <strain evidence="2 3">DSM 44121</strain>
    </source>
</reference>
<organism evidence="2 3">
    <name type="scientific">Promicromonospora sukumoe</name>
    <dbReference type="NCBI Taxonomy" id="88382"/>
    <lineage>
        <taxon>Bacteria</taxon>
        <taxon>Bacillati</taxon>
        <taxon>Actinomycetota</taxon>
        <taxon>Actinomycetes</taxon>
        <taxon>Micrococcales</taxon>
        <taxon>Promicromonosporaceae</taxon>
        <taxon>Promicromonospora</taxon>
    </lineage>
</organism>
<dbReference type="GO" id="GO:0016747">
    <property type="term" value="F:acyltransferase activity, transferring groups other than amino-acyl groups"/>
    <property type="evidence" value="ECO:0007669"/>
    <property type="project" value="InterPro"/>
</dbReference>
<dbReference type="RefSeq" id="WP_182620650.1">
    <property type="nucleotide sequence ID" value="NZ_BAAATF010000001.1"/>
</dbReference>
<dbReference type="Proteomes" id="UP000540568">
    <property type="component" value="Unassembled WGS sequence"/>
</dbReference>
<accession>A0A7W3JEU3</accession>